<dbReference type="Gene3D" id="4.10.60.10">
    <property type="entry name" value="Zinc finger, CCHC-type"/>
    <property type="match status" value="1"/>
</dbReference>
<feature type="compositionally biased region" description="Polar residues" evidence="2">
    <location>
        <begin position="170"/>
        <end position="182"/>
    </location>
</feature>
<evidence type="ECO:0000259" key="3">
    <source>
        <dbReference type="PROSITE" id="PS50158"/>
    </source>
</evidence>
<dbReference type="InterPro" id="IPR036691">
    <property type="entry name" value="Endo/exonu/phosph_ase_sf"/>
</dbReference>
<dbReference type="GO" id="GO:0003676">
    <property type="term" value="F:nucleic acid binding"/>
    <property type="evidence" value="ECO:0007669"/>
    <property type="project" value="InterPro"/>
</dbReference>
<evidence type="ECO:0000313" key="5">
    <source>
        <dbReference type="Proteomes" id="UP000193560"/>
    </source>
</evidence>
<feature type="domain" description="CCHC-type" evidence="3">
    <location>
        <begin position="105"/>
        <end position="120"/>
    </location>
</feature>
<dbReference type="Pfam" id="PF00098">
    <property type="entry name" value="zf-CCHC"/>
    <property type="match status" value="1"/>
</dbReference>
<dbReference type="InterPro" id="IPR001878">
    <property type="entry name" value="Znf_CCHC"/>
</dbReference>
<feature type="non-terminal residue" evidence="4">
    <location>
        <position position="571"/>
    </location>
</feature>
<dbReference type="GO" id="GO:0004519">
    <property type="term" value="F:endonuclease activity"/>
    <property type="evidence" value="ECO:0007669"/>
    <property type="project" value="UniProtKB-KW"/>
</dbReference>
<evidence type="ECO:0000256" key="2">
    <source>
        <dbReference type="SAM" id="MobiDB-lite"/>
    </source>
</evidence>
<dbReference type="AlphaFoldDB" id="A0A1X2I1M7"/>
<proteinExistence type="predicted"/>
<comment type="caution">
    <text evidence="4">The sequence shown here is derived from an EMBL/GenBank/DDBJ whole genome shotgun (WGS) entry which is preliminary data.</text>
</comment>
<dbReference type="STRING" id="90262.A0A1X2I1M7"/>
<feature type="compositionally biased region" description="Low complexity" evidence="2">
    <location>
        <begin position="217"/>
        <end position="237"/>
    </location>
</feature>
<dbReference type="PROSITE" id="PS50158">
    <property type="entry name" value="ZF_CCHC"/>
    <property type="match status" value="1"/>
</dbReference>
<keyword evidence="4" id="KW-0378">Hydrolase</keyword>
<evidence type="ECO:0000313" key="4">
    <source>
        <dbReference type="EMBL" id="ORZ07448.1"/>
    </source>
</evidence>
<dbReference type="SUPFAM" id="SSF57756">
    <property type="entry name" value="Retrovirus zinc finger-like domains"/>
    <property type="match status" value="1"/>
</dbReference>
<keyword evidence="1" id="KW-0863">Zinc-finger</keyword>
<dbReference type="Proteomes" id="UP000193560">
    <property type="component" value="Unassembled WGS sequence"/>
</dbReference>
<feature type="region of interest" description="Disordered" evidence="2">
    <location>
        <begin position="118"/>
        <end position="252"/>
    </location>
</feature>
<dbReference type="GO" id="GO:0008270">
    <property type="term" value="F:zinc ion binding"/>
    <property type="evidence" value="ECO:0007669"/>
    <property type="project" value="UniProtKB-KW"/>
</dbReference>
<keyword evidence="4" id="KW-0255">Endonuclease</keyword>
<name>A0A1X2I1M7_9FUNG</name>
<keyword evidence="5" id="KW-1185">Reference proteome</keyword>
<dbReference type="OrthoDB" id="2443300at2759"/>
<accession>A0A1X2I1M7</accession>
<keyword evidence="4" id="KW-0540">Nuclease</keyword>
<dbReference type="GO" id="GO:0004527">
    <property type="term" value="F:exonuclease activity"/>
    <property type="evidence" value="ECO:0007669"/>
    <property type="project" value="UniProtKB-KW"/>
</dbReference>
<keyword evidence="1" id="KW-0479">Metal-binding</keyword>
<dbReference type="Gene3D" id="3.60.10.10">
    <property type="entry name" value="Endonuclease/exonuclease/phosphatase"/>
    <property type="match status" value="1"/>
</dbReference>
<dbReference type="SMART" id="SM00343">
    <property type="entry name" value="ZnF_C2HC"/>
    <property type="match status" value="2"/>
</dbReference>
<feature type="compositionally biased region" description="Pro residues" evidence="2">
    <location>
        <begin position="204"/>
        <end position="216"/>
    </location>
</feature>
<keyword evidence="1" id="KW-0862">Zinc</keyword>
<keyword evidence="4" id="KW-0269">Exonuclease</keyword>
<gene>
    <name evidence="4" type="ORF">BCR42DRAFT_336545</name>
</gene>
<dbReference type="InterPro" id="IPR005135">
    <property type="entry name" value="Endo/exonuclease/phosphatase"/>
</dbReference>
<organism evidence="4 5">
    <name type="scientific">Absidia repens</name>
    <dbReference type="NCBI Taxonomy" id="90262"/>
    <lineage>
        <taxon>Eukaryota</taxon>
        <taxon>Fungi</taxon>
        <taxon>Fungi incertae sedis</taxon>
        <taxon>Mucoromycota</taxon>
        <taxon>Mucoromycotina</taxon>
        <taxon>Mucoromycetes</taxon>
        <taxon>Mucorales</taxon>
        <taxon>Cunninghamellaceae</taxon>
        <taxon>Absidia</taxon>
    </lineage>
</organism>
<dbReference type="InterPro" id="IPR036875">
    <property type="entry name" value="Znf_CCHC_sf"/>
</dbReference>
<dbReference type="SUPFAM" id="SSF56219">
    <property type="entry name" value="DNase I-like"/>
    <property type="match status" value="1"/>
</dbReference>
<dbReference type="Pfam" id="PF03372">
    <property type="entry name" value="Exo_endo_phos"/>
    <property type="match status" value="1"/>
</dbReference>
<evidence type="ECO:0000256" key="1">
    <source>
        <dbReference type="PROSITE-ProRule" id="PRU00047"/>
    </source>
</evidence>
<protein>
    <submittedName>
        <fullName evidence="4">Endonuclease/exonuclease/phosphatase</fullName>
    </submittedName>
</protein>
<dbReference type="EMBL" id="MCGE01000035">
    <property type="protein sequence ID" value="ORZ07448.1"/>
    <property type="molecule type" value="Genomic_DNA"/>
</dbReference>
<sequence length="571" mass="63063">MPFLSHPQLQEGLTNTLSKYGYIYDIGIITDPLSQMFLGSGYAVLDTAASSQSSAFLPLTHTLPWEGLANGFHAVWENMPQYCKYCHQDGHIRDACPTARPLRLCFTCNKPGHVAANCRRSMKSPSSSEPPSLPNTPPKTGNQQTKNTNEKIFPLTNPASINPNPPSPSFDQSHSASPSPISGPTKDIEKNFPMPNPATANHLPPSPHTPMSPPSQPTSESPTSYNNPSTPIDIDSSSTDHDDHSTNSGSFTEDTAFIYDTSFLDDAPHHDTSPNDHPISPVPKYSLAIIIMIINKSTTFRLGSLNCNGLIKINQPQKRSDFIRHLYSLSLSILAIQESHATPSNAILLNRHFPNRQTLWTSSCGLISFSPDYHLTLINFMEDPRILAASVSHPSNMFPPFQILVLYAPASSPTLRRTFFHTLTTALQSPDCPLTLDNLIILGDFNFSLIRPNRTLSGLDDWLSFLSHHCLNCLHIKGENHLLPTFCRPNITPTTIDHIFASHSLASTVIASSVEFLSSTWTDHALLTTTFNIQSRYPIGPGTWRANPLFLHHSLFKSTLDTHLTHLATRL</sequence>
<reference evidence="4 5" key="1">
    <citation type="submission" date="2016-07" db="EMBL/GenBank/DDBJ databases">
        <title>Pervasive Adenine N6-methylation of Active Genes in Fungi.</title>
        <authorList>
            <consortium name="DOE Joint Genome Institute"/>
            <person name="Mondo S.J."/>
            <person name="Dannebaum R.O."/>
            <person name="Kuo R.C."/>
            <person name="Labutti K."/>
            <person name="Haridas S."/>
            <person name="Kuo A."/>
            <person name="Salamov A."/>
            <person name="Ahrendt S.R."/>
            <person name="Lipzen A."/>
            <person name="Sullivan W."/>
            <person name="Andreopoulos W.B."/>
            <person name="Clum A."/>
            <person name="Lindquist E."/>
            <person name="Daum C."/>
            <person name="Ramamoorthy G.K."/>
            <person name="Gryganskyi A."/>
            <person name="Culley D."/>
            <person name="Magnuson J.K."/>
            <person name="James T.Y."/>
            <person name="O'Malley M.A."/>
            <person name="Stajich J.E."/>
            <person name="Spatafora J.W."/>
            <person name="Visel A."/>
            <person name="Grigoriev I.V."/>
        </authorList>
    </citation>
    <scope>NUCLEOTIDE SEQUENCE [LARGE SCALE GENOMIC DNA]</scope>
    <source>
        <strain evidence="4 5">NRRL 1336</strain>
    </source>
</reference>